<dbReference type="InterPro" id="IPR000477">
    <property type="entry name" value="RT_dom"/>
</dbReference>
<dbReference type="InterPro" id="IPR005135">
    <property type="entry name" value="Endo/exonuclease/phosphatase"/>
</dbReference>
<keyword evidence="2" id="KW-0808">Transferase</keyword>
<evidence type="ECO:0000313" key="3">
    <source>
        <dbReference type="Proteomes" id="UP000188268"/>
    </source>
</evidence>
<dbReference type="CDD" id="cd06222">
    <property type="entry name" value="RNase_H_like"/>
    <property type="match status" value="1"/>
</dbReference>
<dbReference type="Proteomes" id="UP000188268">
    <property type="component" value="Unassembled WGS sequence"/>
</dbReference>
<evidence type="ECO:0000313" key="2">
    <source>
        <dbReference type="EMBL" id="OMO70912.1"/>
    </source>
</evidence>
<dbReference type="EMBL" id="AWWV01011752">
    <property type="protein sequence ID" value="OMO70912.1"/>
    <property type="molecule type" value="Genomic_DNA"/>
</dbReference>
<dbReference type="STRING" id="210143.A0A1R3HKR2"/>
<dbReference type="GO" id="GO:0003676">
    <property type="term" value="F:nucleic acid binding"/>
    <property type="evidence" value="ECO:0007669"/>
    <property type="project" value="InterPro"/>
</dbReference>
<dbReference type="Pfam" id="PF03372">
    <property type="entry name" value="Exo_endo_phos"/>
    <property type="match status" value="1"/>
</dbReference>
<dbReference type="Pfam" id="PF13456">
    <property type="entry name" value="RVT_3"/>
    <property type="match status" value="1"/>
</dbReference>
<dbReference type="InterPro" id="IPR025836">
    <property type="entry name" value="Zn_knuckle_CX2CX4HX4C"/>
</dbReference>
<evidence type="ECO:0000259" key="1">
    <source>
        <dbReference type="PROSITE" id="PS50878"/>
    </source>
</evidence>
<dbReference type="Gene3D" id="3.30.420.10">
    <property type="entry name" value="Ribonuclease H-like superfamily/Ribonuclease H"/>
    <property type="match status" value="1"/>
</dbReference>
<keyword evidence="3" id="KW-1185">Reference proteome</keyword>
<proteinExistence type="predicted"/>
<dbReference type="InterPro" id="IPR036691">
    <property type="entry name" value="Endo/exonu/phosph_ase_sf"/>
</dbReference>
<comment type="caution">
    <text evidence="2">The sequence shown here is derived from an EMBL/GenBank/DDBJ whole genome shotgun (WGS) entry which is preliminary data.</text>
</comment>
<dbReference type="Pfam" id="PF13966">
    <property type="entry name" value="zf-RVT"/>
    <property type="match status" value="1"/>
</dbReference>
<dbReference type="InterPro" id="IPR036397">
    <property type="entry name" value="RNaseH_sf"/>
</dbReference>
<dbReference type="OrthoDB" id="3261222at2759"/>
<dbReference type="SUPFAM" id="SSF53098">
    <property type="entry name" value="Ribonuclease H-like"/>
    <property type="match status" value="1"/>
</dbReference>
<dbReference type="InterPro" id="IPR026960">
    <property type="entry name" value="RVT-Znf"/>
</dbReference>
<dbReference type="Pfam" id="PF14111">
    <property type="entry name" value="DUF4283"/>
    <property type="match status" value="1"/>
</dbReference>
<organism evidence="2 3">
    <name type="scientific">Corchorus capsularis</name>
    <name type="common">Jute</name>
    <dbReference type="NCBI Taxonomy" id="210143"/>
    <lineage>
        <taxon>Eukaryota</taxon>
        <taxon>Viridiplantae</taxon>
        <taxon>Streptophyta</taxon>
        <taxon>Embryophyta</taxon>
        <taxon>Tracheophyta</taxon>
        <taxon>Spermatophyta</taxon>
        <taxon>Magnoliopsida</taxon>
        <taxon>eudicotyledons</taxon>
        <taxon>Gunneridae</taxon>
        <taxon>Pentapetalae</taxon>
        <taxon>rosids</taxon>
        <taxon>malvids</taxon>
        <taxon>Malvales</taxon>
        <taxon>Malvaceae</taxon>
        <taxon>Grewioideae</taxon>
        <taxon>Apeibeae</taxon>
        <taxon>Corchorus</taxon>
    </lineage>
</organism>
<accession>A0A1R3HKR2</accession>
<dbReference type="CDD" id="cd01650">
    <property type="entry name" value="RT_nLTR_like"/>
    <property type="match status" value="1"/>
</dbReference>
<dbReference type="GO" id="GO:0004523">
    <property type="term" value="F:RNA-DNA hybrid ribonuclease activity"/>
    <property type="evidence" value="ECO:0007669"/>
    <property type="project" value="InterPro"/>
</dbReference>
<dbReference type="InterPro" id="IPR043502">
    <property type="entry name" value="DNA/RNA_pol_sf"/>
</dbReference>
<gene>
    <name evidence="2" type="ORF">CCACVL1_18581</name>
</gene>
<sequence>MSFSLTVREDSCPCSVVIGYDGGSSSVVGDAQAMAISKAMPIFALRLDSDDESAEGSSTKVMIAKEWIGQDGEITWFSVLGKLFSKRTPHLEGFRAAMFQAWKPNMGMRVREVGEKSFLFEFEDGVDRDRVLVTQPWKFQRSLLLLTEFDGLDQPEDIVFDVSPIWVRVFGLPPGYMTDMIGLAIGESLGRVQDVDMDDGRYIRLRVDLDIYKPLQKGTTVTTPEGEEKENKFRYKKTPDLCFVCGFLTHQEPDCPMAFEQIRRHRFSVKKYTTDIKAETPIVTPRGGGRLTSQTFSVGSGSNSNAFSLIRRSIMECGGYRRGDQAFLPQTSATRRLEPLFRDHVDSRDIRGKQVAHGREEVERSCEIISRFPEKQLEQRTTRLEDGEVSSRRVEVEERGIRSLNGGVVGNRGPVVGDVEGQSLAHGKNVVNTVGVGLNVGGVENWAENTSLGVEGYSPTIPGIGSGVAIEGVGLMSGQGTLPLGHPGAVSSFPATGTSQGDIRAILANLAASPSFVFSAGVETSKEQPRKWKKLARVASKYESDGRCQNPSFQPGVKRRVPGGCEMEVDDTSMAKRSRELEEGVAESVGASVAVEDTGRELEADKHLPAAETASEAKTKCSSSEMDWIRSRLGFDSCFSVPCIGRVGGLALLWMNIDVVSLLSYSHSHIDVIIGSDSLSWHFTGFYGRPETSHRHESWRLLRTLNRQSDLPWLCAGDFNEIRSLDEKKGGSIRPISQMEDFNSVIDDCGFQELPVQGPLLSWSRRQNGEMVFERLDRCLVTEAWWQRFGYSVEKHLITRASDHLPLLILISDKPIIDITVPPFRFENMWSSHPLFASVVTQSWQASNAANINIKIARCGRDLELWNRRVFGNIRFNLTRKKREYEELYSKGDLVDLCQFERCKDELDQLYKQEEVLWRQRSKALWLKEGDRNTRYFHSVASIRKQRRTITGIRDGQGTWFTEPAAVEKVITAYYEDIFSSTKPTVESINKVLEPMDQRLNEDMRSILDVDFTPAEIKAAAFQMEGEKAPGPDGMTPRFFQSCWSTVGEDVISMSLAFLNEGKPLPDINDTNIVLIPKINSPEFVKDFRPISLCNVIFKIISKALTNRLKKILPMIIGENQSAFVPERMIFDNVMIAFEMIHFLRNKRHGRKSHMALKLDLSKAYDRVEWDFLEACMRKMGFSDMWISRVMICVRSVTYSINVNGKQCVKFSPQRDADTQGIIQGVSVARSTPRVSHLFFADDSILFLRASRGDSDGILGILKDFEVASGQQINIDKSSVLFSANTPPLVRVSIMSHLGVQRILERDKYLGLPIMIGKSKSREFLYIKDRLQQCVQRWNNRLFSIAGKAIMIQSIAQAIPVYLMSVFRFPRSFIHELNMVIANFWWGMKDRRKRIHWKSWESLCVSKADGGLGFRDFEAFNLSLPSKQCWRLINNPSSLCFRVLRAKYFSSGQFLNTRLGSNPSFLWRSLLAGRDVLVEGSRWRIGLGDLDVWRDRWLNNSPSYLPTPREGVAQAPMKVADLIDFEARQWDEDKLLNLFEDEDIVRIMCLPIPKALTRDCLIWNDSELGSFSVRSAYYVARQILGRADGTRTDRVPIWNRLWHLLVMPKRKYFVWRVAWNILPIKPVLIQRGLQIEDICDVCGGRETSLLHIFFDCLFSKQVWSFSCPWVEQSVADWDGESDFWFYFLSKSSRLGQLDRVVNTLWLIWQNRNKCLYSSTCRLPRSVDIAAINLSKQFQLATACDSHRSSISHGSKTWTAPPVGVIKLNVDASFSVETNEAGLGVVARDSGGAVLVSAARRLLFVSSPLYAEVHALLFAFEVALEYGYNSCILESDSLIAITGINSSKPCWWEEGELIYEIRELALLFDECCFIHVNREANVLAHRLASLRIDFVRCGSLPPDVCNSNLSN</sequence>
<keyword evidence="2" id="KW-0695">RNA-directed DNA polymerase</keyword>
<dbReference type="InterPro" id="IPR012337">
    <property type="entry name" value="RNaseH-like_sf"/>
</dbReference>
<dbReference type="Gene3D" id="3.60.10.10">
    <property type="entry name" value="Endonuclease/exonuclease/phosphatase"/>
    <property type="match status" value="1"/>
</dbReference>
<dbReference type="PANTHER" id="PTHR33116">
    <property type="entry name" value="REVERSE TRANSCRIPTASE ZINC-BINDING DOMAIN-CONTAINING PROTEIN-RELATED-RELATED"/>
    <property type="match status" value="1"/>
</dbReference>
<dbReference type="InterPro" id="IPR002156">
    <property type="entry name" value="RNaseH_domain"/>
</dbReference>
<dbReference type="SUPFAM" id="SSF56219">
    <property type="entry name" value="DNase I-like"/>
    <property type="match status" value="1"/>
</dbReference>
<reference evidence="2 3" key="1">
    <citation type="submission" date="2013-09" db="EMBL/GenBank/DDBJ databases">
        <title>Corchorus capsularis genome sequencing.</title>
        <authorList>
            <person name="Alam M."/>
            <person name="Haque M.S."/>
            <person name="Islam M.S."/>
            <person name="Emdad E.M."/>
            <person name="Islam M.M."/>
            <person name="Ahmed B."/>
            <person name="Halim A."/>
            <person name="Hossen Q.M.M."/>
            <person name="Hossain M.Z."/>
            <person name="Ahmed R."/>
            <person name="Khan M.M."/>
            <person name="Islam R."/>
            <person name="Rashid M.M."/>
            <person name="Khan S.A."/>
            <person name="Rahman M.S."/>
            <person name="Alam M."/>
        </authorList>
    </citation>
    <scope>NUCLEOTIDE SEQUENCE [LARGE SCALE GENOMIC DNA]</scope>
    <source>
        <strain evidence="3">cv. CVL-1</strain>
        <tissue evidence="2">Whole seedling</tissue>
    </source>
</reference>
<dbReference type="SUPFAM" id="SSF56672">
    <property type="entry name" value="DNA/RNA polymerases"/>
    <property type="match status" value="1"/>
</dbReference>
<feature type="domain" description="Reverse transcriptase" evidence="1">
    <location>
        <begin position="1057"/>
        <end position="1314"/>
    </location>
</feature>
<keyword evidence="2" id="KW-0548">Nucleotidyltransferase</keyword>
<dbReference type="InterPro" id="IPR044730">
    <property type="entry name" value="RNase_H-like_dom_plant"/>
</dbReference>
<dbReference type="Pfam" id="PF00078">
    <property type="entry name" value="RVT_1"/>
    <property type="match status" value="1"/>
</dbReference>
<dbReference type="Pfam" id="PF14392">
    <property type="entry name" value="zf-CCHC_4"/>
    <property type="match status" value="1"/>
</dbReference>
<dbReference type="PANTHER" id="PTHR33116:SF86">
    <property type="entry name" value="REVERSE TRANSCRIPTASE DOMAIN-CONTAINING PROTEIN"/>
    <property type="match status" value="1"/>
</dbReference>
<dbReference type="PROSITE" id="PS50878">
    <property type="entry name" value="RT_POL"/>
    <property type="match status" value="1"/>
</dbReference>
<protein>
    <submittedName>
        <fullName evidence="2">Reverse transcriptase</fullName>
    </submittedName>
</protein>
<dbReference type="Gramene" id="OMO70912">
    <property type="protein sequence ID" value="OMO70912"/>
    <property type="gene ID" value="CCACVL1_18581"/>
</dbReference>
<dbReference type="InterPro" id="IPR025558">
    <property type="entry name" value="DUF4283"/>
</dbReference>
<dbReference type="GO" id="GO:0003964">
    <property type="term" value="F:RNA-directed DNA polymerase activity"/>
    <property type="evidence" value="ECO:0007669"/>
    <property type="project" value="UniProtKB-KW"/>
</dbReference>
<name>A0A1R3HKR2_COCAP</name>